<keyword evidence="5" id="KW-1185">Reference proteome</keyword>
<dbReference type="InterPro" id="IPR029021">
    <property type="entry name" value="Prot-tyrosine_phosphatase-like"/>
</dbReference>
<dbReference type="InterPro" id="IPR011993">
    <property type="entry name" value="PH-like_dom_sf"/>
</dbReference>
<comment type="similarity">
    <text evidence="1">Belongs to the protein-tyrosine phosphatase family. Non-receptor class myotubularin subfamily.</text>
</comment>
<dbReference type="EMBL" id="NMUH01001628">
    <property type="protein sequence ID" value="MQL94077.1"/>
    <property type="molecule type" value="Genomic_DNA"/>
</dbReference>
<comment type="caution">
    <text evidence="4">The sequence shown here is derived from an EMBL/GenBank/DDBJ whole genome shotgun (WGS) entry which is preliminary data.</text>
</comment>
<organism evidence="4 5">
    <name type="scientific">Colocasia esculenta</name>
    <name type="common">Wild taro</name>
    <name type="synonym">Arum esculentum</name>
    <dbReference type="NCBI Taxonomy" id="4460"/>
    <lineage>
        <taxon>Eukaryota</taxon>
        <taxon>Viridiplantae</taxon>
        <taxon>Streptophyta</taxon>
        <taxon>Embryophyta</taxon>
        <taxon>Tracheophyta</taxon>
        <taxon>Spermatophyta</taxon>
        <taxon>Magnoliopsida</taxon>
        <taxon>Liliopsida</taxon>
        <taxon>Araceae</taxon>
        <taxon>Aroideae</taxon>
        <taxon>Colocasieae</taxon>
        <taxon>Colocasia</taxon>
    </lineage>
</organism>
<dbReference type="Gene3D" id="2.30.29.30">
    <property type="entry name" value="Pleckstrin-homology domain (PH domain)/Phosphotyrosine-binding domain (PTB)"/>
    <property type="match status" value="1"/>
</dbReference>
<proteinExistence type="inferred from homology"/>
<dbReference type="AlphaFoldDB" id="A0A843VHZ7"/>
<feature type="active site" description="Phosphocysteine intermediate" evidence="2">
    <location>
        <position position="271"/>
    </location>
</feature>
<evidence type="ECO:0000313" key="4">
    <source>
        <dbReference type="EMBL" id="MQL94077.1"/>
    </source>
</evidence>
<evidence type="ECO:0000259" key="3">
    <source>
        <dbReference type="PROSITE" id="PS51339"/>
    </source>
</evidence>
<sequence>VPKNPSAHRQSDRSPRRLLQVIGKDMRIIVFGFRPRTKQRRVVFDALWRCTRPTQLWDLYTFTCGPSKFKNTNPRLRLLDEYYRLLGRSSIRASNSIIEEESFSSSNKWWRISTVNSRYTMCPTYPFALIVPKYISDEEIRQASSFRARCRLPVISWCHPETGAVVARSSQPLVGLVVNMRRKLYIADARPRKNALANSAIGGGSESSSNYFQSERNGGWTWGGGNLSSMSASVSNLEGSGWLIHVQSVLAGSAWIAARVALESASVLVHCRFFSAH</sequence>
<feature type="domain" description="Myotubularin phosphatase" evidence="3">
    <location>
        <begin position="87"/>
        <end position="277"/>
    </location>
</feature>
<dbReference type="InterPro" id="IPR010569">
    <property type="entry name" value="Myotubularin-like_Pase_dom"/>
</dbReference>
<name>A0A843VHZ7_COLES</name>
<dbReference type="GO" id="GO:0005737">
    <property type="term" value="C:cytoplasm"/>
    <property type="evidence" value="ECO:0007669"/>
    <property type="project" value="TreeGrafter"/>
</dbReference>
<dbReference type="Proteomes" id="UP000652761">
    <property type="component" value="Unassembled WGS sequence"/>
</dbReference>
<dbReference type="GO" id="GO:0046856">
    <property type="term" value="P:phosphatidylinositol dephosphorylation"/>
    <property type="evidence" value="ECO:0007669"/>
    <property type="project" value="TreeGrafter"/>
</dbReference>
<dbReference type="OrthoDB" id="271628at2759"/>
<accession>A0A843VHZ7</accession>
<dbReference type="GO" id="GO:0004438">
    <property type="term" value="F:phosphatidylinositol-3-phosphate phosphatase activity"/>
    <property type="evidence" value="ECO:0007669"/>
    <property type="project" value="TreeGrafter"/>
</dbReference>
<evidence type="ECO:0000313" key="5">
    <source>
        <dbReference type="Proteomes" id="UP000652761"/>
    </source>
</evidence>
<evidence type="ECO:0000256" key="2">
    <source>
        <dbReference type="PIRSR" id="PIRSR630564-1"/>
    </source>
</evidence>
<dbReference type="SUPFAM" id="SSF52799">
    <property type="entry name" value="(Phosphotyrosine protein) phosphatases II"/>
    <property type="match status" value="1"/>
</dbReference>
<dbReference type="SUPFAM" id="SSF50729">
    <property type="entry name" value="PH domain-like"/>
    <property type="match status" value="1"/>
</dbReference>
<dbReference type="PANTHER" id="PTHR10807">
    <property type="entry name" value="MYOTUBULARIN-RELATED"/>
    <property type="match status" value="1"/>
</dbReference>
<dbReference type="GO" id="GO:0106018">
    <property type="term" value="F:phosphatidylinositol-3,5-bisphosphate phosphatase activity"/>
    <property type="evidence" value="ECO:0007669"/>
    <property type="project" value="TreeGrafter"/>
</dbReference>
<reference evidence="4" key="1">
    <citation type="submission" date="2017-07" db="EMBL/GenBank/DDBJ databases">
        <title>Taro Niue Genome Assembly and Annotation.</title>
        <authorList>
            <person name="Atibalentja N."/>
            <person name="Keating K."/>
            <person name="Fields C.J."/>
        </authorList>
    </citation>
    <scope>NUCLEOTIDE SEQUENCE</scope>
    <source>
        <strain evidence="4">Niue_2</strain>
        <tissue evidence="4">Leaf</tissue>
    </source>
</reference>
<dbReference type="PROSITE" id="PS51339">
    <property type="entry name" value="PPASE_MYOTUBULARIN"/>
    <property type="match status" value="1"/>
</dbReference>
<evidence type="ECO:0000256" key="1">
    <source>
        <dbReference type="ARBA" id="ARBA00007471"/>
    </source>
</evidence>
<dbReference type="InterPro" id="IPR030564">
    <property type="entry name" value="Myotubularin"/>
</dbReference>
<protein>
    <recommendedName>
        <fullName evidence="3">Myotubularin phosphatase domain-containing protein</fullName>
    </recommendedName>
</protein>
<dbReference type="PANTHER" id="PTHR10807:SF8">
    <property type="entry name" value="PHOSPHATIDYLINOSITOL-3-PHOSPHATE PHOSPHATASE"/>
    <property type="match status" value="1"/>
</dbReference>
<dbReference type="Pfam" id="PF06602">
    <property type="entry name" value="Myotub-related"/>
    <property type="match status" value="2"/>
</dbReference>
<feature type="non-terminal residue" evidence="4">
    <location>
        <position position="1"/>
    </location>
</feature>
<gene>
    <name evidence="4" type="ORF">Taro_026727</name>
</gene>